<dbReference type="GO" id="GO:0004803">
    <property type="term" value="F:transposase activity"/>
    <property type="evidence" value="ECO:0007669"/>
    <property type="project" value="InterPro"/>
</dbReference>
<feature type="domain" description="Transposase IS4-like" evidence="2">
    <location>
        <begin position="2"/>
        <end position="102"/>
    </location>
</feature>
<keyword evidence="1" id="KW-1133">Transmembrane helix</keyword>
<reference evidence="3 4" key="1">
    <citation type="submission" date="2015-11" db="EMBL/GenBank/DDBJ databases">
        <title>Genomic analysis of 38 Legionella species identifies large and diverse effector repertoires.</title>
        <authorList>
            <person name="Burstein D."/>
            <person name="Amaro F."/>
            <person name="Zusman T."/>
            <person name="Lifshitz Z."/>
            <person name="Cohen O."/>
            <person name="Gilbert J.A."/>
            <person name="Pupko T."/>
            <person name="Shuman H.A."/>
            <person name="Segal G."/>
        </authorList>
    </citation>
    <scope>NUCLEOTIDE SEQUENCE [LARGE SCALE GENOMIC DNA]</scope>
    <source>
        <strain evidence="3 4">Mt.St.Helens-9</strain>
    </source>
</reference>
<accession>A0A0W0Z5R8</accession>
<organism evidence="3 4">
    <name type="scientific">Legionella spiritensis</name>
    <dbReference type="NCBI Taxonomy" id="452"/>
    <lineage>
        <taxon>Bacteria</taxon>
        <taxon>Pseudomonadati</taxon>
        <taxon>Pseudomonadota</taxon>
        <taxon>Gammaproteobacteria</taxon>
        <taxon>Legionellales</taxon>
        <taxon>Legionellaceae</taxon>
        <taxon>Legionella</taxon>
    </lineage>
</organism>
<dbReference type="Pfam" id="PF01609">
    <property type="entry name" value="DDE_Tnp_1"/>
    <property type="match status" value="1"/>
</dbReference>
<feature type="transmembrane region" description="Helical" evidence="1">
    <location>
        <begin position="113"/>
        <end position="130"/>
    </location>
</feature>
<dbReference type="GO" id="GO:0003677">
    <property type="term" value="F:DNA binding"/>
    <property type="evidence" value="ECO:0007669"/>
    <property type="project" value="InterPro"/>
</dbReference>
<keyword evidence="4" id="KW-1185">Reference proteome</keyword>
<evidence type="ECO:0000256" key="1">
    <source>
        <dbReference type="SAM" id="Phobius"/>
    </source>
</evidence>
<dbReference type="AlphaFoldDB" id="A0A0W0Z5R8"/>
<sequence length="131" mass="14207">MIDGSIIRAHQHAAGAIGGQDKEALGRSRGGFSTKIHAKVDALGMPLGFVLTGGAIHEVKTAPILLDKDISEYLIADKAYDSNEFRIYLSERGTKPVIPPRSCRLIQTEYDKLAATFMGALNIASILIWLK</sequence>
<name>A0A0W0Z5R8_LEGSP</name>
<gene>
    <name evidence="3" type="ORF">Lspi_1282</name>
</gene>
<evidence type="ECO:0000313" key="4">
    <source>
        <dbReference type="Proteomes" id="UP000054877"/>
    </source>
</evidence>
<dbReference type="InterPro" id="IPR002559">
    <property type="entry name" value="Transposase_11"/>
</dbReference>
<proteinExistence type="predicted"/>
<protein>
    <submittedName>
        <fullName evidence="3">Transposase</fullName>
    </submittedName>
</protein>
<keyword evidence="1" id="KW-0472">Membrane</keyword>
<evidence type="ECO:0000259" key="2">
    <source>
        <dbReference type="Pfam" id="PF01609"/>
    </source>
</evidence>
<dbReference type="RefSeq" id="WP_058483200.1">
    <property type="nucleotide sequence ID" value="NZ_CAAAII010000005.1"/>
</dbReference>
<comment type="caution">
    <text evidence="3">The sequence shown here is derived from an EMBL/GenBank/DDBJ whole genome shotgun (WGS) entry which is preliminary data.</text>
</comment>
<dbReference type="GO" id="GO:0006313">
    <property type="term" value="P:DNA transposition"/>
    <property type="evidence" value="ECO:0007669"/>
    <property type="project" value="InterPro"/>
</dbReference>
<dbReference type="EMBL" id="LNYX01000013">
    <property type="protein sequence ID" value="KTD64475.1"/>
    <property type="molecule type" value="Genomic_DNA"/>
</dbReference>
<evidence type="ECO:0000313" key="3">
    <source>
        <dbReference type="EMBL" id="KTD64475.1"/>
    </source>
</evidence>
<dbReference type="Proteomes" id="UP000054877">
    <property type="component" value="Unassembled WGS sequence"/>
</dbReference>
<dbReference type="PATRIC" id="fig|452.5.peg.1409"/>
<keyword evidence="1" id="KW-0812">Transmembrane</keyword>